<feature type="transmembrane region" description="Helical" evidence="6">
    <location>
        <begin position="339"/>
        <end position="364"/>
    </location>
</feature>
<feature type="transmembrane region" description="Helical" evidence="6">
    <location>
        <begin position="376"/>
        <end position="395"/>
    </location>
</feature>
<feature type="transmembrane region" description="Helical" evidence="6">
    <location>
        <begin position="233"/>
        <end position="254"/>
    </location>
</feature>
<evidence type="ECO:0000256" key="6">
    <source>
        <dbReference type="SAM" id="Phobius"/>
    </source>
</evidence>
<comment type="subcellular location">
    <subcellularLocation>
        <location evidence="1">Membrane</location>
        <topology evidence="1">Multi-pass membrane protein</topology>
    </subcellularLocation>
</comment>
<dbReference type="InterPro" id="IPR051361">
    <property type="entry name" value="ThrE/Ser_Exporter"/>
</dbReference>
<dbReference type="Pfam" id="PF12821">
    <property type="entry name" value="ThrE_2"/>
    <property type="match status" value="1"/>
</dbReference>
<dbReference type="Pfam" id="PF06738">
    <property type="entry name" value="ThrE"/>
    <property type="match status" value="1"/>
</dbReference>
<feature type="domain" description="Threonine/serine exporter-like N-terminal" evidence="7">
    <location>
        <begin position="9"/>
        <end position="247"/>
    </location>
</feature>
<feature type="transmembrane region" description="Helical" evidence="6">
    <location>
        <begin position="169"/>
        <end position="186"/>
    </location>
</feature>
<dbReference type="PANTHER" id="PTHR31082">
    <property type="entry name" value="PHEROMONE-REGULATED MEMBRANE PROTEIN 10"/>
    <property type="match status" value="1"/>
</dbReference>
<dbReference type="EMBL" id="QFLI01000001">
    <property type="protein sequence ID" value="PXY02625.1"/>
    <property type="molecule type" value="Genomic_DNA"/>
</dbReference>
<comment type="similarity">
    <text evidence="5">Belongs to the ThrE exporter (TC 2.A.79) family.</text>
</comment>
<keyword evidence="4 6" id="KW-0472">Membrane</keyword>
<keyword evidence="2 6" id="KW-0812">Transmembrane</keyword>
<evidence type="ECO:0000256" key="2">
    <source>
        <dbReference type="ARBA" id="ARBA00022692"/>
    </source>
</evidence>
<feature type="domain" description="Threonine/Serine exporter ThrE" evidence="8">
    <location>
        <begin position="272"/>
        <end position="391"/>
    </location>
</feature>
<sequence>MQIPQKYKFIVQLGKALHTYGVPSYKSQIYLNEIAEKKGIKGSFMDTPTWINYVFYEEDDHTYNYVECVPPGELNLGALSKIVEITNNVLSNKISFAEAKQAIEDIKTAPLSYGKLTELFAFMTSAGAFSIILDTSWVSSLLAFLLGAVVYGITLFAQKSSYVRSTLESLVAFTVTIITGLLALKFEQINISMTILASIIVFIPGLSITTALEEITSRSLVSGTSKLFDALVSLFKQFFGVVLGLAVLSSFVDLKPNDVVNDVPNWIDYFAIILLALSLLPVFKVRPKDLLFCVIAGFASYYTTTLFDFTGILISIFIGTIVAVSFSKLFSKLTKAPELVYLVPGIVMLVPGSKAFIGLSSVFLSAGNSHSNMGEQILYIFMGIIGGLIFSGSFIDRKNSPVSNAK</sequence>
<evidence type="ECO:0000259" key="8">
    <source>
        <dbReference type="Pfam" id="PF12821"/>
    </source>
</evidence>
<evidence type="ECO:0000256" key="5">
    <source>
        <dbReference type="ARBA" id="ARBA00034125"/>
    </source>
</evidence>
<evidence type="ECO:0000256" key="1">
    <source>
        <dbReference type="ARBA" id="ARBA00004141"/>
    </source>
</evidence>
<dbReference type="InterPro" id="IPR024528">
    <property type="entry name" value="ThrE_2"/>
</dbReference>
<reference evidence="9 10" key="1">
    <citation type="submission" date="2018-05" db="EMBL/GenBank/DDBJ databases">
        <title>Marinifilum breve JC075T sp. nov., a marine bacterium isolated from Yongle Blue Hole in the South China Sea.</title>
        <authorList>
            <person name="Fu T."/>
        </authorList>
    </citation>
    <scope>NUCLEOTIDE SEQUENCE [LARGE SCALE GENOMIC DNA]</scope>
    <source>
        <strain evidence="9 10">JC075</strain>
    </source>
</reference>
<keyword evidence="10" id="KW-1185">Reference proteome</keyword>
<evidence type="ECO:0000256" key="4">
    <source>
        <dbReference type="ARBA" id="ARBA00023136"/>
    </source>
</evidence>
<feature type="transmembrane region" description="Helical" evidence="6">
    <location>
        <begin position="139"/>
        <end position="157"/>
    </location>
</feature>
<feature type="transmembrane region" description="Helical" evidence="6">
    <location>
        <begin position="313"/>
        <end position="330"/>
    </location>
</feature>
<dbReference type="RefSeq" id="WP_110358786.1">
    <property type="nucleotide sequence ID" value="NZ_QFLI01000001.1"/>
</dbReference>
<gene>
    <name evidence="9" type="ORF">DF185_00590</name>
</gene>
<organism evidence="9 10">
    <name type="scientific">Marinifilum breve</name>
    <dbReference type="NCBI Taxonomy" id="2184082"/>
    <lineage>
        <taxon>Bacteria</taxon>
        <taxon>Pseudomonadati</taxon>
        <taxon>Bacteroidota</taxon>
        <taxon>Bacteroidia</taxon>
        <taxon>Marinilabiliales</taxon>
        <taxon>Marinifilaceae</taxon>
    </lineage>
</organism>
<dbReference type="Proteomes" id="UP000248079">
    <property type="component" value="Unassembled WGS sequence"/>
</dbReference>
<evidence type="ECO:0000313" key="9">
    <source>
        <dbReference type="EMBL" id="PXY02625.1"/>
    </source>
</evidence>
<evidence type="ECO:0000259" key="7">
    <source>
        <dbReference type="Pfam" id="PF06738"/>
    </source>
</evidence>
<proteinExistence type="inferred from homology"/>
<accession>A0A2V4A170</accession>
<feature type="transmembrane region" description="Helical" evidence="6">
    <location>
        <begin position="192"/>
        <end position="212"/>
    </location>
</feature>
<dbReference type="GO" id="GO:0016020">
    <property type="term" value="C:membrane"/>
    <property type="evidence" value="ECO:0007669"/>
    <property type="project" value="UniProtKB-SubCell"/>
</dbReference>
<keyword evidence="3 6" id="KW-1133">Transmembrane helix</keyword>
<name>A0A2V4A170_9BACT</name>
<comment type="caution">
    <text evidence="9">The sequence shown here is derived from an EMBL/GenBank/DDBJ whole genome shotgun (WGS) entry which is preliminary data.</text>
</comment>
<dbReference type="PANTHER" id="PTHR31082:SF4">
    <property type="entry name" value="PHEROMONE-REGULATED MEMBRANE PROTEIN 10"/>
    <property type="match status" value="1"/>
</dbReference>
<feature type="transmembrane region" description="Helical" evidence="6">
    <location>
        <begin position="266"/>
        <end position="283"/>
    </location>
</feature>
<dbReference type="OrthoDB" id="1490274at2"/>
<evidence type="ECO:0000256" key="3">
    <source>
        <dbReference type="ARBA" id="ARBA00022989"/>
    </source>
</evidence>
<evidence type="ECO:0008006" key="11">
    <source>
        <dbReference type="Google" id="ProtNLM"/>
    </source>
</evidence>
<dbReference type="InterPro" id="IPR010619">
    <property type="entry name" value="ThrE-like_N"/>
</dbReference>
<protein>
    <recommendedName>
        <fullName evidence="11">Threonine/serine exporter family protein</fullName>
    </recommendedName>
</protein>
<feature type="transmembrane region" description="Helical" evidence="6">
    <location>
        <begin position="290"/>
        <end position="307"/>
    </location>
</feature>
<dbReference type="AlphaFoldDB" id="A0A2V4A170"/>
<evidence type="ECO:0000313" key="10">
    <source>
        <dbReference type="Proteomes" id="UP000248079"/>
    </source>
</evidence>
<dbReference type="GO" id="GO:0022857">
    <property type="term" value="F:transmembrane transporter activity"/>
    <property type="evidence" value="ECO:0007669"/>
    <property type="project" value="InterPro"/>
</dbReference>